<name>U1YJY8_ANEAE</name>
<organism evidence="1 2">
    <name type="scientific">Aneurinibacillus aneurinilyticus ATCC 12856</name>
    <dbReference type="NCBI Taxonomy" id="649747"/>
    <lineage>
        <taxon>Bacteria</taxon>
        <taxon>Bacillati</taxon>
        <taxon>Bacillota</taxon>
        <taxon>Bacilli</taxon>
        <taxon>Bacillales</taxon>
        <taxon>Paenibacillaceae</taxon>
        <taxon>Aneurinibacillus group</taxon>
        <taxon>Aneurinibacillus</taxon>
    </lineage>
</organism>
<keyword evidence="2" id="KW-1185">Reference proteome</keyword>
<protein>
    <submittedName>
        <fullName evidence="1">Uncharacterized protein</fullName>
    </submittedName>
</protein>
<evidence type="ECO:0000313" key="1">
    <source>
        <dbReference type="EMBL" id="ERI11106.1"/>
    </source>
</evidence>
<proteinExistence type="predicted"/>
<gene>
    <name evidence="1" type="ORF">HMPREF0083_00809</name>
</gene>
<sequence length="69" mass="7746">MWSSTAFLTRAGAVGKRHASLLSVGARAHLTSSFFRTSSFQPRYLIKISSVIYIESRQSFLDKYVVETS</sequence>
<dbReference type="HOGENOM" id="CLU_2803079_0_0_9"/>
<dbReference type="Proteomes" id="UP000016511">
    <property type="component" value="Unassembled WGS sequence"/>
</dbReference>
<reference evidence="1 2" key="1">
    <citation type="submission" date="2013-08" db="EMBL/GenBank/DDBJ databases">
        <authorList>
            <person name="Weinstock G."/>
            <person name="Sodergren E."/>
            <person name="Wylie T."/>
            <person name="Fulton L."/>
            <person name="Fulton R."/>
            <person name="Fronick C."/>
            <person name="O'Laughlin M."/>
            <person name="Godfrey J."/>
            <person name="Miner T."/>
            <person name="Herter B."/>
            <person name="Appelbaum E."/>
            <person name="Cordes M."/>
            <person name="Lek S."/>
            <person name="Wollam A."/>
            <person name="Pepin K.H."/>
            <person name="Palsikar V.B."/>
            <person name="Mitreva M."/>
            <person name="Wilson R.K."/>
        </authorList>
    </citation>
    <scope>NUCLEOTIDE SEQUENCE [LARGE SCALE GENOMIC DNA]</scope>
    <source>
        <strain evidence="1 2">ATCC 12856</strain>
    </source>
</reference>
<dbReference type="EMBL" id="AWSJ01000053">
    <property type="protein sequence ID" value="ERI11106.1"/>
    <property type="molecule type" value="Genomic_DNA"/>
</dbReference>
<dbReference type="AlphaFoldDB" id="U1YJY8"/>
<comment type="caution">
    <text evidence="1">The sequence shown here is derived from an EMBL/GenBank/DDBJ whole genome shotgun (WGS) entry which is preliminary data.</text>
</comment>
<accession>U1YJY8</accession>
<evidence type="ECO:0000313" key="2">
    <source>
        <dbReference type="Proteomes" id="UP000016511"/>
    </source>
</evidence>